<dbReference type="EMBL" id="CAWUOM010000073">
    <property type="protein sequence ID" value="CAK7270484.1"/>
    <property type="molecule type" value="Genomic_DNA"/>
</dbReference>
<comment type="caution">
    <text evidence="2">The sequence shown here is derived from an EMBL/GenBank/DDBJ whole genome shotgun (WGS) entry which is preliminary data.</text>
</comment>
<dbReference type="Proteomes" id="UP001642501">
    <property type="component" value="Unassembled WGS sequence"/>
</dbReference>
<feature type="region of interest" description="Disordered" evidence="1">
    <location>
        <begin position="59"/>
        <end position="94"/>
    </location>
</feature>
<keyword evidence="3" id="KW-1185">Reference proteome</keyword>
<reference evidence="2 3" key="1">
    <citation type="submission" date="2024-01" db="EMBL/GenBank/DDBJ databases">
        <authorList>
            <person name="Allen C."/>
            <person name="Tagirdzhanova G."/>
        </authorList>
    </citation>
    <scope>NUCLEOTIDE SEQUENCE [LARGE SCALE GENOMIC DNA]</scope>
    <source>
        <strain evidence="2 3">CBS 573.63</strain>
    </source>
</reference>
<name>A0ABP0DQD2_9PEZI</name>
<sequence length="158" mass="17148">MFIKKTNQNYTTAKTSELKLALVEPAVTTAKLGLVLEAEVLYVLPELKPELGLAPLPLVKLGMEEPEPEPEPETEPEPEPESEPEPEPEPPLLTLPLPELEVEAVATGMPDFWVSVTGQTVVVTAYTMVVTCPYGQSVTVGAQDKIVEVVVEKMVDVV</sequence>
<evidence type="ECO:0000313" key="3">
    <source>
        <dbReference type="Proteomes" id="UP001642501"/>
    </source>
</evidence>
<organism evidence="2 3">
    <name type="scientific">Sporothrix epigloea</name>
    <dbReference type="NCBI Taxonomy" id="1892477"/>
    <lineage>
        <taxon>Eukaryota</taxon>
        <taxon>Fungi</taxon>
        <taxon>Dikarya</taxon>
        <taxon>Ascomycota</taxon>
        <taxon>Pezizomycotina</taxon>
        <taxon>Sordariomycetes</taxon>
        <taxon>Sordariomycetidae</taxon>
        <taxon>Ophiostomatales</taxon>
        <taxon>Ophiostomataceae</taxon>
        <taxon>Sporothrix</taxon>
    </lineage>
</organism>
<protein>
    <submittedName>
        <fullName evidence="2">Uncharacterized protein</fullName>
    </submittedName>
</protein>
<gene>
    <name evidence="2" type="ORF">SEPCBS57363_004124</name>
</gene>
<evidence type="ECO:0000256" key="1">
    <source>
        <dbReference type="SAM" id="MobiDB-lite"/>
    </source>
</evidence>
<accession>A0ABP0DQD2</accession>
<evidence type="ECO:0000313" key="2">
    <source>
        <dbReference type="EMBL" id="CAK7270484.1"/>
    </source>
</evidence>
<feature type="compositionally biased region" description="Acidic residues" evidence="1">
    <location>
        <begin position="64"/>
        <end position="88"/>
    </location>
</feature>
<proteinExistence type="predicted"/>